<reference evidence="1 2" key="1">
    <citation type="submission" date="2023-02" db="EMBL/GenBank/DDBJ databases">
        <title>Genome sequence of Sphingomonas naphthae.</title>
        <authorList>
            <person name="Kim S."/>
            <person name="Heo J."/>
            <person name="Kwon S.-W."/>
        </authorList>
    </citation>
    <scope>NUCLEOTIDE SEQUENCE [LARGE SCALE GENOMIC DNA]</scope>
    <source>
        <strain evidence="1 2">KACC 18716</strain>
    </source>
</reference>
<dbReference type="RefSeq" id="WP_273687906.1">
    <property type="nucleotide sequence ID" value="NZ_CP117411.1"/>
</dbReference>
<proteinExistence type="predicted"/>
<name>A0ABY7TKL1_9SPHN</name>
<accession>A0ABY7TKL1</accession>
<evidence type="ECO:0000313" key="1">
    <source>
        <dbReference type="EMBL" id="WCT73573.1"/>
    </source>
</evidence>
<gene>
    <name evidence="1" type="ORF">PQ455_18510</name>
</gene>
<dbReference type="InterPro" id="IPR002060">
    <property type="entry name" value="Squ/phyt_synthse"/>
</dbReference>
<dbReference type="Proteomes" id="UP001220395">
    <property type="component" value="Chromosome"/>
</dbReference>
<evidence type="ECO:0000313" key="2">
    <source>
        <dbReference type="Proteomes" id="UP001220395"/>
    </source>
</evidence>
<dbReference type="InterPro" id="IPR008949">
    <property type="entry name" value="Isoprenoid_synthase_dom_sf"/>
</dbReference>
<keyword evidence="2" id="KW-1185">Reference proteome</keyword>
<organism evidence="1 2">
    <name type="scientific">Sphingomonas naphthae</name>
    <dbReference type="NCBI Taxonomy" id="1813468"/>
    <lineage>
        <taxon>Bacteria</taxon>
        <taxon>Pseudomonadati</taxon>
        <taxon>Pseudomonadota</taxon>
        <taxon>Alphaproteobacteria</taxon>
        <taxon>Sphingomonadales</taxon>
        <taxon>Sphingomonadaceae</taxon>
        <taxon>Sphingomonas</taxon>
    </lineage>
</organism>
<sequence length="212" mass="22865">MTDIADPERALVLAYAPAERREALTVLWRLDERLGGIVAATREAMIGRIRLAWWREALEALDTAEPPAEPLLRDIAHDILTLGISGTDLAAIEGGWAALIDEPDIDTYARERGGTLFTLAARILGGSAADVARAGEGWALADLAHRSTEPALCAAARSAAQARLADPPRLPPRLRALGALTTLARRDARAESRQQGAPGRVARILWYRLTGR</sequence>
<dbReference type="SUPFAM" id="SSF48576">
    <property type="entry name" value="Terpenoid synthases"/>
    <property type="match status" value="1"/>
</dbReference>
<protein>
    <submittedName>
        <fullName evidence="1">Squalene/phytoene synthase family protein</fullName>
    </submittedName>
</protein>
<dbReference type="EMBL" id="CP117411">
    <property type="protein sequence ID" value="WCT73573.1"/>
    <property type="molecule type" value="Genomic_DNA"/>
</dbReference>
<dbReference type="Pfam" id="PF00494">
    <property type="entry name" value="SQS_PSY"/>
    <property type="match status" value="1"/>
</dbReference>